<evidence type="ECO:0000256" key="10">
    <source>
        <dbReference type="ARBA" id="ARBA00023315"/>
    </source>
</evidence>
<evidence type="ECO:0000256" key="5">
    <source>
        <dbReference type="ARBA" id="ARBA00022692"/>
    </source>
</evidence>
<evidence type="ECO:0000313" key="14">
    <source>
        <dbReference type="EMBL" id="KAG7370467.1"/>
    </source>
</evidence>
<gene>
    <name evidence="14" type="ORF">IV203_019037</name>
    <name evidence="13" type="ORF">IV203_022639</name>
</gene>
<keyword evidence="5 11" id="KW-0812">Transmembrane</keyword>
<dbReference type="PANTHER" id="PTHR12317">
    <property type="entry name" value="DIACYLGLYCEROL O-ACYLTRANSFERASE"/>
    <property type="match status" value="1"/>
</dbReference>
<organism evidence="13 15">
    <name type="scientific">Nitzschia inconspicua</name>
    <dbReference type="NCBI Taxonomy" id="303405"/>
    <lineage>
        <taxon>Eukaryota</taxon>
        <taxon>Sar</taxon>
        <taxon>Stramenopiles</taxon>
        <taxon>Ochrophyta</taxon>
        <taxon>Bacillariophyta</taxon>
        <taxon>Bacillariophyceae</taxon>
        <taxon>Bacillariophycidae</taxon>
        <taxon>Bacillariales</taxon>
        <taxon>Bacillariaceae</taxon>
        <taxon>Nitzschia</taxon>
    </lineage>
</organism>
<dbReference type="Proteomes" id="UP000693970">
    <property type="component" value="Unassembled WGS sequence"/>
</dbReference>
<evidence type="ECO:0000256" key="7">
    <source>
        <dbReference type="ARBA" id="ARBA00022989"/>
    </source>
</evidence>
<keyword evidence="15" id="KW-1185">Reference proteome</keyword>
<evidence type="ECO:0000256" key="3">
    <source>
        <dbReference type="ARBA" id="ARBA00022516"/>
    </source>
</evidence>
<comment type="caution">
    <text evidence="13">The sequence shown here is derived from an EMBL/GenBank/DDBJ whole genome shotgun (WGS) entry which is preliminary data.</text>
</comment>
<evidence type="ECO:0000256" key="11">
    <source>
        <dbReference type="RuleBase" id="RU367023"/>
    </source>
</evidence>
<dbReference type="AlphaFoldDB" id="A0A9K3KJL1"/>
<feature type="region of interest" description="Disordered" evidence="12">
    <location>
        <begin position="170"/>
        <end position="191"/>
    </location>
</feature>
<feature type="compositionally biased region" description="Polar residues" evidence="12">
    <location>
        <begin position="1"/>
        <end position="15"/>
    </location>
</feature>
<dbReference type="EC" id="2.3.1.-" evidence="11"/>
<evidence type="ECO:0000256" key="2">
    <source>
        <dbReference type="ARBA" id="ARBA00005420"/>
    </source>
</evidence>
<dbReference type="GO" id="GO:0008374">
    <property type="term" value="F:O-acyltransferase activity"/>
    <property type="evidence" value="ECO:0007669"/>
    <property type="project" value="InterPro"/>
</dbReference>
<accession>A0A9K3KJL1</accession>
<evidence type="ECO:0000256" key="4">
    <source>
        <dbReference type="ARBA" id="ARBA00022679"/>
    </source>
</evidence>
<sequence>MCKWSAKQQSAATTRTTEKDSRSHDDDNDARRPIPILSEIIYFPVILLSATFHYLLHPWPQLEATVAMAVMGGFFGFLLIPTAFAYCLTILMETIFGISPMILSYAVWIPFSILYAVQILILDKTHVHVRNSGPPQPRYSLERAAWAFADSIWKYYPSVECIPCDWEEDDNDSDNTKDTAPTTTNGTSSLPFTLDPNQQIIFGVHPHGIHCIPLGQFTAKDSAFDRTFPGLYGPKLTGICATVIFKLPVVRELFFHMGYIDASRSVCQEAMQQGQSLFICVGGEEEAMYTTKGQDIVVLSKRKGFVRLALRYGASLVPVFGVGNTDTYETYSIGLKWRLWLQKKTGIALPIFHGRWFSTLPYPVPIKLLVGEPILTPTPVPGGGGKPDDALVEEYHAKYVEALKKMHSKYVTDRTLIVK</sequence>
<reference evidence="13" key="2">
    <citation type="submission" date="2021-04" db="EMBL/GenBank/DDBJ databases">
        <authorList>
            <person name="Podell S."/>
        </authorList>
    </citation>
    <scope>NUCLEOTIDE SEQUENCE</scope>
    <source>
        <strain evidence="13">Hildebrandi</strain>
    </source>
</reference>
<reference evidence="13" key="1">
    <citation type="journal article" date="2021" name="Sci. Rep.">
        <title>Diploid genomic architecture of Nitzschia inconspicua, an elite biomass production diatom.</title>
        <authorList>
            <person name="Oliver A."/>
            <person name="Podell S."/>
            <person name="Pinowska A."/>
            <person name="Traller J.C."/>
            <person name="Smith S.R."/>
            <person name="McClure R."/>
            <person name="Beliaev A."/>
            <person name="Bohutskyi P."/>
            <person name="Hill E.A."/>
            <person name="Rabines A."/>
            <person name="Zheng H."/>
            <person name="Allen L.Z."/>
            <person name="Kuo A."/>
            <person name="Grigoriev I.V."/>
            <person name="Allen A.E."/>
            <person name="Hazlebeck D."/>
            <person name="Allen E.E."/>
        </authorList>
    </citation>
    <scope>NUCLEOTIDE SEQUENCE</scope>
    <source>
        <strain evidence="13">Hildebrandi</strain>
    </source>
</reference>
<dbReference type="OrthoDB" id="264532at2759"/>
<evidence type="ECO:0000313" key="13">
    <source>
        <dbReference type="EMBL" id="KAG7344631.1"/>
    </source>
</evidence>
<evidence type="ECO:0000256" key="9">
    <source>
        <dbReference type="ARBA" id="ARBA00023136"/>
    </source>
</evidence>
<evidence type="ECO:0000256" key="8">
    <source>
        <dbReference type="ARBA" id="ARBA00023098"/>
    </source>
</evidence>
<dbReference type="InterPro" id="IPR007130">
    <property type="entry name" value="DAGAT"/>
</dbReference>
<evidence type="ECO:0000313" key="15">
    <source>
        <dbReference type="Proteomes" id="UP000693970"/>
    </source>
</evidence>
<feature type="compositionally biased region" description="Polar residues" evidence="12">
    <location>
        <begin position="178"/>
        <end position="191"/>
    </location>
</feature>
<evidence type="ECO:0000256" key="6">
    <source>
        <dbReference type="ARBA" id="ARBA00022824"/>
    </source>
</evidence>
<keyword evidence="9 11" id="KW-0472">Membrane</keyword>
<proteinExistence type="inferred from homology"/>
<dbReference type="EMBL" id="JAGRRH010000004">
    <property type="protein sequence ID" value="KAG7370467.1"/>
    <property type="molecule type" value="Genomic_DNA"/>
</dbReference>
<feature type="compositionally biased region" description="Basic and acidic residues" evidence="12">
    <location>
        <begin position="16"/>
        <end position="30"/>
    </location>
</feature>
<dbReference type="GO" id="GO:0005789">
    <property type="term" value="C:endoplasmic reticulum membrane"/>
    <property type="evidence" value="ECO:0007669"/>
    <property type="project" value="UniProtKB-SubCell"/>
</dbReference>
<keyword evidence="4 11" id="KW-0808">Transferase</keyword>
<keyword evidence="10 13" id="KW-0012">Acyltransferase</keyword>
<keyword evidence="3" id="KW-0444">Lipid biosynthesis</keyword>
<comment type="similarity">
    <text evidence="2 11">Belongs to the diacylglycerol acyltransferase family.</text>
</comment>
<name>A0A9K3KJL1_9STRA</name>
<keyword evidence="8" id="KW-0443">Lipid metabolism</keyword>
<dbReference type="EMBL" id="JAGRRH010000023">
    <property type="protein sequence ID" value="KAG7344631.1"/>
    <property type="molecule type" value="Genomic_DNA"/>
</dbReference>
<dbReference type="CDD" id="cd07987">
    <property type="entry name" value="LPLAT_MGAT-like"/>
    <property type="match status" value="1"/>
</dbReference>
<feature type="transmembrane region" description="Helical" evidence="11">
    <location>
        <begin position="103"/>
        <end position="122"/>
    </location>
</feature>
<evidence type="ECO:0000256" key="12">
    <source>
        <dbReference type="SAM" id="MobiDB-lite"/>
    </source>
</evidence>
<evidence type="ECO:0000256" key="1">
    <source>
        <dbReference type="ARBA" id="ARBA00004477"/>
    </source>
</evidence>
<protein>
    <recommendedName>
        <fullName evidence="11">Acyltransferase</fullName>
        <ecNumber evidence="11">2.3.1.-</ecNumber>
    </recommendedName>
</protein>
<feature type="region of interest" description="Disordered" evidence="12">
    <location>
        <begin position="1"/>
        <end position="30"/>
    </location>
</feature>
<dbReference type="GO" id="GO:0006629">
    <property type="term" value="P:lipid metabolic process"/>
    <property type="evidence" value="ECO:0007669"/>
    <property type="project" value="UniProtKB-KW"/>
</dbReference>
<comment type="subcellular location">
    <subcellularLocation>
        <location evidence="1 11">Endoplasmic reticulum membrane</location>
        <topology evidence="1 11">Multi-pass membrane protein</topology>
    </subcellularLocation>
</comment>
<feature type="transmembrane region" description="Helical" evidence="11">
    <location>
        <begin position="40"/>
        <end position="56"/>
    </location>
</feature>
<keyword evidence="7 11" id="KW-1133">Transmembrane helix</keyword>
<feature type="transmembrane region" description="Helical" evidence="11">
    <location>
        <begin position="68"/>
        <end position="91"/>
    </location>
</feature>
<dbReference type="Pfam" id="PF03982">
    <property type="entry name" value="DAGAT"/>
    <property type="match status" value="1"/>
</dbReference>
<keyword evidence="6 11" id="KW-0256">Endoplasmic reticulum</keyword>